<dbReference type="Proteomes" id="UP000823941">
    <property type="component" value="Chromosome 10"/>
</dbReference>
<sequence>MPSIPGKYQHFKNEDIDDYFSAVGVPYLARKMMSMSSPLMEISLDGDKMTIKSTSMMRTIESTFTLGEEYDEKMPDTTLKSKTVIIGDDELLTESLIPDSEYKTKRHYKFTDEGVVVTLSHDKAARPAKRHYKRVN</sequence>
<organism evidence="2 3">
    <name type="scientific">Plutella xylostella</name>
    <name type="common">Diamondback moth</name>
    <name type="synonym">Plutella maculipennis</name>
    <dbReference type="NCBI Taxonomy" id="51655"/>
    <lineage>
        <taxon>Eukaryota</taxon>
        <taxon>Metazoa</taxon>
        <taxon>Ecdysozoa</taxon>
        <taxon>Arthropoda</taxon>
        <taxon>Hexapoda</taxon>
        <taxon>Insecta</taxon>
        <taxon>Pterygota</taxon>
        <taxon>Neoptera</taxon>
        <taxon>Endopterygota</taxon>
        <taxon>Lepidoptera</taxon>
        <taxon>Glossata</taxon>
        <taxon>Ditrysia</taxon>
        <taxon>Yponomeutoidea</taxon>
        <taxon>Plutellidae</taxon>
        <taxon>Plutella</taxon>
    </lineage>
</organism>
<dbReference type="EMBL" id="JAHIBW010000010">
    <property type="protein sequence ID" value="KAG7307479.1"/>
    <property type="molecule type" value="Genomic_DNA"/>
</dbReference>
<name>A0ABQ7QR12_PLUXY</name>
<dbReference type="SUPFAM" id="SSF50814">
    <property type="entry name" value="Lipocalins"/>
    <property type="match status" value="1"/>
</dbReference>
<dbReference type="Gene3D" id="2.40.128.20">
    <property type="match status" value="1"/>
</dbReference>
<evidence type="ECO:0000313" key="3">
    <source>
        <dbReference type="Proteomes" id="UP000823941"/>
    </source>
</evidence>
<dbReference type="InterPro" id="IPR031259">
    <property type="entry name" value="ILBP"/>
</dbReference>
<comment type="similarity">
    <text evidence="1">Belongs to the calycin superfamily. Fatty-acid binding protein (FABP) family.</text>
</comment>
<dbReference type="PANTHER" id="PTHR11955">
    <property type="entry name" value="FATTY ACID BINDING PROTEIN"/>
    <property type="match status" value="1"/>
</dbReference>
<evidence type="ECO:0000313" key="2">
    <source>
        <dbReference type="EMBL" id="KAG7307479.1"/>
    </source>
</evidence>
<accession>A0ABQ7QR12</accession>
<reference evidence="2 3" key="1">
    <citation type="submission" date="2021-06" db="EMBL/GenBank/DDBJ databases">
        <title>A haploid diamondback moth (Plutella xylostella L.) genome assembly resolves 31 chromosomes and identifies a diamide resistance mutation.</title>
        <authorList>
            <person name="Ward C.M."/>
            <person name="Perry K.D."/>
            <person name="Baker G."/>
            <person name="Powis K."/>
            <person name="Heckel D.G."/>
            <person name="Baxter S.W."/>
        </authorList>
    </citation>
    <scope>NUCLEOTIDE SEQUENCE [LARGE SCALE GENOMIC DNA]</scope>
    <source>
        <strain evidence="2 3">LV</strain>
        <tissue evidence="2">Single pupa</tissue>
    </source>
</reference>
<dbReference type="InterPro" id="IPR012674">
    <property type="entry name" value="Calycin"/>
</dbReference>
<keyword evidence="3" id="KW-1185">Reference proteome</keyword>
<comment type="caution">
    <text evidence="2">The sequence shown here is derived from an EMBL/GenBank/DDBJ whole genome shotgun (WGS) entry which is preliminary data.</text>
</comment>
<proteinExistence type="inferred from homology"/>
<protein>
    <submittedName>
        <fullName evidence="2">Uncharacterized protein</fullName>
    </submittedName>
</protein>
<evidence type="ECO:0000256" key="1">
    <source>
        <dbReference type="ARBA" id="ARBA00008390"/>
    </source>
</evidence>
<gene>
    <name evidence="2" type="ORF">JYU34_007678</name>
</gene>